<evidence type="ECO:0000256" key="1">
    <source>
        <dbReference type="ARBA" id="ARBA00008196"/>
    </source>
</evidence>
<protein>
    <recommendedName>
        <fullName evidence="5">Large ribosomal subunit protein bL31B</fullName>
    </recommendedName>
</protein>
<dbReference type="SUPFAM" id="SSF143800">
    <property type="entry name" value="L28p-like"/>
    <property type="match status" value="1"/>
</dbReference>
<dbReference type="InterPro" id="IPR034704">
    <property type="entry name" value="Ribosomal_bL28/bL31-like_sf"/>
</dbReference>
<proteinExistence type="inferred from homology"/>
<evidence type="ECO:0000256" key="2">
    <source>
        <dbReference type="ARBA" id="ARBA00011838"/>
    </source>
</evidence>
<dbReference type="NCBIfam" id="TIGR00105">
    <property type="entry name" value="L31"/>
    <property type="match status" value="1"/>
</dbReference>
<sequence length="83" mass="9556">MKPGIHPEYRDVVFHDTAADTYFVIGSTLQTKNTIEYQGKTYAYMPIDVSSASHPFYTGKQRQAQNDGRVSKFNKRYNFKGLE</sequence>
<evidence type="ECO:0000256" key="3">
    <source>
        <dbReference type="ARBA" id="ARBA00022980"/>
    </source>
</evidence>
<dbReference type="PANTHER" id="PTHR33280">
    <property type="entry name" value="50S RIBOSOMAL PROTEIN L31, CHLOROPLASTIC"/>
    <property type="match status" value="1"/>
</dbReference>
<dbReference type="GO" id="GO:0005840">
    <property type="term" value="C:ribosome"/>
    <property type="evidence" value="ECO:0007669"/>
    <property type="project" value="UniProtKB-KW"/>
</dbReference>
<dbReference type="PRINTS" id="PR01249">
    <property type="entry name" value="RIBOSOMALL31"/>
</dbReference>
<dbReference type="Proteomes" id="UP001157134">
    <property type="component" value="Unassembled WGS sequence"/>
</dbReference>
<evidence type="ECO:0000313" key="6">
    <source>
        <dbReference type="EMBL" id="GLX84879.1"/>
    </source>
</evidence>
<dbReference type="PANTHER" id="PTHR33280:SF1">
    <property type="entry name" value="LARGE RIBOSOMAL SUBUNIT PROTEIN BL31C"/>
    <property type="match status" value="1"/>
</dbReference>
<evidence type="ECO:0000256" key="5">
    <source>
        <dbReference type="HAMAP-Rule" id="MF_00502"/>
    </source>
</evidence>
<comment type="subunit">
    <text evidence="2 5">Part of the 50S ribosomal subunit.</text>
</comment>
<dbReference type="Gene3D" id="4.10.830.30">
    <property type="entry name" value="Ribosomal protein L31"/>
    <property type="match status" value="1"/>
</dbReference>
<evidence type="ECO:0000256" key="4">
    <source>
        <dbReference type="ARBA" id="ARBA00023274"/>
    </source>
</evidence>
<dbReference type="EMBL" id="BSSV01000002">
    <property type="protein sequence ID" value="GLX84879.1"/>
    <property type="molecule type" value="Genomic_DNA"/>
</dbReference>
<dbReference type="InterPro" id="IPR042105">
    <property type="entry name" value="Ribosomal_bL31_sf"/>
</dbReference>
<keyword evidence="4 5" id="KW-0687">Ribonucleoprotein</keyword>
<keyword evidence="7" id="KW-1185">Reference proteome</keyword>
<organism evidence="6 7">
    <name type="scientific">Thalassotalea loyana</name>
    <dbReference type="NCBI Taxonomy" id="280483"/>
    <lineage>
        <taxon>Bacteria</taxon>
        <taxon>Pseudomonadati</taxon>
        <taxon>Pseudomonadota</taxon>
        <taxon>Gammaproteobacteria</taxon>
        <taxon>Alteromonadales</taxon>
        <taxon>Colwelliaceae</taxon>
        <taxon>Thalassotalea</taxon>
    </lineage>
</organism>
<dbReference type="RefSeq" id="WP_284296570.1">
    <property type="nucleotide sequence ID" value="NZ_BSSV01000002.1"/>
</dbReference>
<dbReference type="HAMAP" id="MF_00502">
    <property type="entry name" value="Ribosomal_bL31_2"/>
    <property type="match status" value="1"/>
</dbReference>
<gene>
    <name evidence="5 6" type="primary">rpmE2</name>
    <name evidence="6" type="ORF">tloyanaT_11310</name>
</gene>
<comment type="caution">
    <text evidence="6">The sequence shown here is derived from an EMBL/GenBank/DDBJ whole genome shotgun (WGS) entry which is preliminary data.</text>
</comment>
<dbReference type="InterPro" id="IPR027493">
    <property type="entry name" value="Ribosomal_bL31_B"/>
</dbReference>
<comment type="similarity">
    <text evidence="1 5">Belongs to the bacterial ribosomal protein bL31 family. Type B subfamily.</text>
</comment>
<dbReference type="Pfam" id="PF01197">
    <property type="entry name" value="Ribosomal_L31"/>
    <property type="match status" value="1"/>
</dbReference>
<reference evidence="6 7" key="1">
    <citation type="submission" date="2023-03" db="EMBL/GenBank/DDBJ databases">
        <title>Thalassotalea loyana LMG 22536T draft genome sequence.</title>
        <authorList>
            <person name="Sawabe T."/>
        </authorList>
    </citation>
    <scope>NUCLEOTIDE SEQUENCE [LARGE SCALE GENOMIC DNA]</scope>
    <source>
        <strain evidence="6 7">LMG 22536</strain>
    </source>
</reference>
<evidence type="ECO:0000313" key="7">
    <source>
        <dbReference type="Proteomes" id="UP001157134"/>
    </source>
</evidence>
<keyword evidence="3 5" id="KW-0689">Ribosomal protein</keyword>
<dbReference type="PROSITE" id="PS01143">
    <property type="entry name" value="RIBOSOMAL_L31"/>
    <property type="match status" value="1"/>
</dbReference>
<name>A0ABQ6HBG6_9GAMM</name>
<accession>A0ABQ6HBG6</accession>
<dbReference type="InterPro" id="IPR002150">
    <property type="entry name" value="Ribosomal_bL31"/>
</dbReference>
<dbReference type="NCBIfam" id="NF002462">
    <property type="entry name" value="PRK01678.1"/>
    <property type="match status" value="1"/>
</dbReference>